<dbReference type="InterPro" id="IPR002885">
    <property type="entry name" value="PPR_rpt"/>
</dbReference>
<keyword evidence="4" id="KW-1185">Reference proteome</keyword>
<dbReference type="PANTHER" id="PTHR47926">
    <property type="entry name" value="PENTATRICOPEPTIDE REPEAT-CONTAINING PROTEIN"/>
    <property type="match status" value="1"/>
</dbReference>
<proteinExistence type="predicted"/>
<dbReference type="InterPro" id="IPR011990">
    <property type="entry name" value="TPR-like_helical_dom_sf"/>
</dbReference>
<protein>
    <recommendedName>
        <fullName evidence="5">Pentatricopeptide repeat-containing protein</fullName>
    </recommendedName>
</protein>
<dbReference type="Pfam" id="PF13041">
    <property type="entry name" value="PPR_2"/>
    <property type="match status" value="2"/>
</dbReference>
<dbReference type="NCBIfam" id="TIGR00756">
    <property type="entry name" value="PPR"/>
    <property type="match status" value="7"/>
</dbReference>
<dbReference type="InterPro" id="IPR046960">
    <property type="entry name" value="PPR_At4g14850-like_plant"/>
</dbReference>
<dbReference type="Gene3D" id="1.25.40.10">
    <property type="entry name" value="Tetratricopeptide repeat domain"/>
    <property type="match status" value="4"/>
</dbReference>
<dbReference type="PROSITE" id="PS51375">
    <property type="entry name" value="PPR"/>
    <property type="match status" value="6"/>
</dbReference>
<evidence type="ECO:0000313" key="3">
    <source>
        <dbReference type="EMBL" id="KAF3440655.1"/>
    </source>
</evidence>
<reference evidence="3" key="1">
    <citation type="submission" date="2020-03" db="EMBL/GenBank/DDBJ databases">
        <title>A high-quality chromosome-level genome assembly of a woody plant with both climbing and erect habits, Rhamnella rubrinervis.</title>
        <authorList>
            <person name="Lu Z."/>
            <person name="Yang Y."/>
            <person name="Zhu X."/>
            <person name="Sun Y."/>
        </authorList>
    </citation>
    <scope>NUCLEOTIDE SEQUENCE</scope>
    <source>
        <strain evidence="3">BYM</strain>
        <tissue evidence="3">Leaf</tissue>
    </source>
</reference>
<dbReference type="AlphaFoldDB" id="A0A8K0E793"/>
<dbReference type="Pfam" id="PF01535">
    <property type="entry name" value="PPR"/>
    <property type="match status" value="5"/>
</dbReference>
<evidence type="ECO:0008006" key="5">
    <source>
        <dbReference type="Google" id="ProtNLM"/>
    </source>
</evidence>
<feature type="repeat" description="PPR" evidence="2">
    <location>
        <begin position="204"/>
        <end position="234"/>
    </location>
</feature>
<feature type="repeat" description="PPR" evidence="2">
    <location>
        <begin position="235"/>
        <end position="269"/>
    </location>
</feature>
<gene>
    <name evidence="3" type="ORF">FNV43_RR18939</name>
</gene>
<dbReference type="Proteomes" id="UP000796880">
    <property type="component" value="Unassembled WGS sequence"/>
</dbReference>
<feature type="repeat" description="PPR" evidence="2">
    <location>
        <begin position="337"/>
        <end position="371"/>
    </location>
</feature>
<evidence type="ECO:0000256" key="2">
    <source>
        <dbReference type="PROSITE-ProRule" id="PRU00708"/>
    </source>
</evidence>
<name>A0A8K0E793_9ROSA</name>
<sequence>MSCSVVKTQVWLWTMDSITSKVINVSHLRQFHAHLIRNSLHHHNQWVALLLAHCTRLRAPLFYTRLIFDSAPQPDIHVFTSMLKYYTHLGTSYVNEVVSLYQQMQACDVQLATFVYPVLVKSVGKAGIVFHAHVVKLGIDCDHFVRNAIMGVYAKYGLVEHAKELFDEMHDRTIADWNSMISGYWKSGNEAEVRRLFDMMPERNVITWTAMVTGYAKMKDLEKARDYFDQMAEKNVVSWNAMLSGYAQNGFGDEALKLFNDMMNSRVQPNETTWVIIISSCSLRGDPVLADSLVRTLNQRQVHLSYLAKTALVDMYAKCGSLRTARKLFDELGNFRNSVTWNAMISAYTRVGDLKMARELFDKMPERDVVSWNSMISGYAQNGESAMAIELFKDMIYTETLKPDEVTMHGRCQSVFEGMAERDLVSYNTLVAGFAAHGYGREAVKLLSKMKEEGIEPDRVTYIGVLTACSHAGLLEEGRSVFNSIKDPDVDHYACLVDLFGRVGDLDEAKN</sequence>
<evidence type="ECO:0000256" key="1">
    <source>
        <dbReference type="ARBA" id="ARBA00022737"/>
    </source>
</evidence>
<comment type="caution">
    <text evidence="3">The sequence shown here is derived from an EMBL/GenBank/DDBJ whole genome shotgun (WGS) entry which is preliminary data.</text>
</comment>
<dbReference type="GO" id="GO:0003723">
    <property type="term" value="F:RNA binding"/>
    <property type="evidence" value="ECO:0007669"/>
    <property type="project" value="InterPro"/>
</dbReference>
<evidence type="ECO:0000313" key="4">
    <source>
        <dbReference type="Proteomes" id="UP000796880"/>
    </source>
</evidence>
<feature type="repeat" description="PPR" evidence="2">
    <location>
        <begin position="142"/>
        <end position="172"/>
    </location>
</feature>
<dbReference type="GO" id="GO:0009451">
    <property type="term" value="P:RNA modification"/>
    <property type="evidence" value="ECO:0007669"/>
    <property type="project" value="InterPro"/>
</dbReference>
<accession>A0A8K0E793</accession>
<feature type="repeat" description="PPR" evidence="2">
    <location>
        <begin position="423"/>
        <end position="457"/>
    </location>
</feature>
<dbReference type="FunFam" id="1.25.40.10:FF:000158">
    <property type="entry name" value="pentatricopeptide repeat-containing protein At2g33680"/>
    <property type="match status" value="1"/>
</dbReference>
<dbReference type="SUPFAM" id="SSF48452">
    <property type="entry name" value="TPR-like"/>
    <property type="match status" value="1"/>
</dbReference>
<organism evidence="3 4">
    <name type="scientific">Rhamnella rubrinervis</name>
    <dbReference type="NCBI Taxonomy" id="2594499"/>
    <lineage>
        <taxon>Eukaryota</taxon>
        <taxon>Viridiplantae</taxon>
        <taxon>Streptophyta</taxon>
        <taxon>Embryophyta</taxon>
        <taxon>Tracheophyta</taxon>
        <taxon>Spermatophyta</taxon>
        <taxon>Magnoliopsida</taxon>
        <taxon>eudicotyledons</taxon>
        <taxon>Gunneridae</taxon>
        <taxon>Pentapetalae</taxon>
        <taxon>rosids</taxon>
        <taxon>fabids</taxon>
        <taxon>Rosales</taxon>
        <taxon>Rhamnaceae</taxon>
        <taxon>rhamnoid group</taxon>
        <taxon>Rhamneae</taxon>
        <taxon>Rhamnella</taxon>
    </lineage>
</organism>
<keyword evidence="1" id="KW-0677">Repeat</keyword>
<dbReference type="EMBL" id="VOIH02000008">
    <property type="protein sequence ID" value="KAF3440655.1"/>
    <property type="molecule type" value="Genomic_DNA"/>
</dbReference>
<dbReference type="GO" id="GO:0099402">
    <property type="term" value="P:plant organ development"/>
    <property type="evidence" value="ECO:0007669"/>
    <property type="project" value="UniProtKB-ARBA"/>
</dbReference>
<feature type="repeat" description="PPR" evidence="2">
    <location>
        <begin position="173"/>
        <end position="203"/>
    </location>
</feature>
<dbReference type="FunFam" id="1.25.40.10:FF:000125">
    <property type="entry name" value="Pentatricopeptide repeat-containing protein"/>
    <property type="match status" value="2"/>
</dbReference>
<dbReference type="OrthoDB" id="1192152at2759"/>